<comment type="caution">
    <text evidence="3">The sequence shown here is derived from an EMBL/GenBank/DDBJ whole genome shotgun (WGS) entry which is preliminary data.</text>
</comment>
<dbReference type="InterPro" id="IPR001810">
    <property type="entry name" value="F-box_dom"/>
</dbReference>
<dbReference type="EMBL" id="LHPG02000024">
    <property type="protein sequence ID" value="PRW20405.1"/>
    <property type="molecule type" value="Genomic_DNA"/>
</dbReference>
<evidence type="ECO:0000259" key="2">
    <source>
        <dbReference type="PROSITE" id="PS50181"/>
    </source>
</evidence>
<evidence type="ECO:0000256" key="1">
    <source>
        <dbReference type="SAM" id="MobiDB-lite"/>
    </source>
</evidence>
<evidence type="ECO:0000313" key="4">
    <source>
        <dbReference type="Proteomes" id="UP000239899"/>
    </source>
</evidence>
<dbReference type="AlphaFoldDB" id="A0A2P6TCN4"/>
<evidence type="ECO:0000313" key="3">
    <source>
        <dbReference type="EMBL" id="PRW20405.1"/>
    </source>
</evidence>
<proteinExistence type="predicted"/>
<feature type="region of interest" description="Disordered" evidence="1">
    <location>
        <begin position="1"/>
        <end position="23"/>
    </location>
</feature>
<sequence length="97" mass="10929">MATRRQQAAPSRQPAAPRAQGVDQLPDDLLTRILGCLSLRERQVATLVSRRWHRCAHAPELCREVEWWIRMCSCRPPSAPWHSMDALAMASPISCPA</sequence>
<gene>
    <name evidence="3" type="ORF">C2E21_9102</name>
</gene>
<dbReference type="Pfam" id="PF12937">
    <property type="entry name" value="F-box-like"/>
    <property type="match status" value="1"/>
</dbReference>
<dbReference type="OrthoDB" id="520108at2759"/>
<dbReference type="Gene3D" id="1.20.1280.50">
    <property type="match status" value="1"/>
</dbReference>
<feature type="domain" description="F-box" evidence="2">
    <location>
        <begin position="19"/>
        <end position="71"/>
    </location>
</feature>
<dbReference type="CDD" id="cd09917">
    <property type="entry name" value="F-box_SF"/>
    <property type="match status" value="1"/>
</dbReference>
<dbReference type="InterPro" id="IPR036047">
    <property type="entry name" value="F-box-like_dom_sf"/>
</dbReference>
<feature type="compositionally biased region" description="Low complexity" evidence="1">
    <location>
        <begin position="1"/>
        <end position="20"/>
    </location>
</feature>
<organism evidence="3 4">
    <name type="scientific">Chlorella sorokiniana</name>
    <name type="common">Freshwater green alga</name>
    <dbReference type="NCBI Taxonomy" id="3076"/>
    <lineage>
        <taxon>Eukaryota</taxon>
        <taxon>Viridiplantae</taxon>
        <taxon>Chlorophyta</taxon>
        <taxon>core chlorophytes</taxon>
        <taxon>Trebouxiophyceae</taxon>
        <taxon>Chlorellales</taxon>
        <taxon>Chlorellaceae</taxon>
        <taxon>Chlorella clade</taxon>
        <taxon>Chlorella</taxon>
    </lineage>
</organism>
<dbReference type="SMART" id="SM00256">
    <property type="entry name" value="FBOX"/>
    <property type="match status" value="1"/>
</dbReference>
<dbReference type="PROSITE" id="PS50181">
    <property type="entry name" value="FBOX"/>
    <property type="match status" value="1"/>
</dbReference>
<dbReference type="SUPFAM" id="SSF81383">
    <property type="entry name" value="F-box domain"/>
    <property type="match status" value="1"/>
</dbReference>
<dbReference type="Proteomes" id="UP000239899">
    <property type="component" value="Unassembled WGS sequence"/>
</dbReference>
<accession>A0A2P6TCN4</accession>
<protein>
    <submittedName>
        <fullName evidence="3">F-box LRR-repeat 13-like isoform X2</fullName>
    </submittedName>
</protein>
<keyword evidence="4" id="KW-1185">Reference proteome</keyword>
<name>A0A2P6TCN4_CHLSO</name>
<reference evidence="3 4" key="1">
    <citation type="journal article" date="2018" name="Plant J.">
        <title>Genome sequences of Chlorella sorokiniana UTEX 1602 and Micractinium conductrix SAG 241.80: implications to maltose excretion by a green alga.</title>
        <authorList>
            <person name="Arriola M.B."/>
            <person name="Velmurugan N."/>
            <person name="Zhang Y."/>
            <person name="Plunkett M.H."/>
            <person name="Hondzo H."/>
            <person name="Barney B.M."/>
        </authorList>
    </citation>
    <scope>NUCLEOTIDE SEQUENCE [LARGE SCALE GENOMIC DNA]</scope>
    <source>
        <strain evidence="4">UTEX 1602</strain>
    </source>
</reference>